<reference evidence="2" key="1">
    <citation type="journal article" date="2019" name="Int. J. Syst. Evol. Microbiol.">
        <title>The Global Catalogue of Microorganisms (GCM) 10K type strain sequencing project: providing services to taxonomists for standard genome sequencing and annotation.</title>
        <authorList>
            <consortium name="The Broad Institute Genomics Platform"/>
            <consortium name="The Broad Institute Genome Sequencing Center for Infectious Disease"/>
            <person name="Wu L."/>
            <person name="Ma J."/>
        </authorList>
    </citation>
    <scope>NUCLEOTIDE SEQUENCE [LARGE SCALE GENOMIC DNA]</scope>
    <source>
        <strain evidence="2">NBRC 3266</strain>
    </source>
</reference>
<comment type="caution">
    <text evidence="1">The sequence shown here is derived from an EMBL/GenBank/DDBJ whole genome shotgun (WGS) entry which is preliminary data.</text>
</comment>
<gene>
    <name evidence="1" type="ORF">GCM10007870_27320</name>
</gene>
<protein>
    <submittedName>
        <fullName evidence="1">Uncharacterized protein</fullName>
    </submittedName>
</protein>
<proteinExistence type="predicted"/>
<accession>A0ABQ5WWY7</accession>
<organism evidence="1 2">
    <name type="scientific">Gluconobacter kondonii</name>
    <dbReference type="NCBI Taxonomy" id="941463"/>
    <lineage>
        <taxon>Bacteria</taxon>
        <taxon>Pseudomonadati</taxon>
        <taxon>Pseudomonadota</taxon>
        <taxon>Alphaproteobacteria</taxon>
        <taxon>Acetobacterales</taxon>
        <taxon>Acetobacteraceae</taxon>
        <taxon>Gluconobacter</taxon>
    </lineage>
</organism>
<name>A0ABQ5WWY7_9PROT</name>
<keyword evidence="2" id="KW-1185">Reference proteome</keyword>
<dbReference type="Proteomes" id="UP001156629">
    <property type="component" value="Unassembled WGS sequence"/>
</dbReference>
<dbReference type="InterPro" id="IPR018755">
    <property type="entry name" value="Phage_Mu_Gp48"/>
</dbReference>
<sequence length="123" mass="13155">MRRSQVVARLTDSGGSSISYYAAFAAALGFEITISEHAPARADIFRAGEPVYGSDWAFVWTVNAPGYTEQYFLANSGSAGEPLISWGNAVLNCEIISRCPAHTRVLFAQSGEDLLGNFGGDSK</sequence>
<dbReference type="EMBL" id="BSNV01000049">
    <property type="protein sequence ID" value="GLQ67147.1"/>
    <property type="molecule type" value="Genomic_DNA"/>
</dbReference>
<dbReference type="Pfam" id="PF10076">
    <property type="entry name" value="Phage_Mu_Gp48"/>
    <property type="match status" value="1"/>
</dbReference>
<evidence type="ECO:0000313" key="2">
    <source>
        <dbReference type="Proteomes" id="UP001156629"/>
    </source>
</evidence>
<evidence type="ECO:0000313" key="1">
    <source>
        <dbReference type="EMBL" id="GLQ67147.1"/>
    </source>
</evidence>